<feature type="compositionally biased region" description="Low complexity" evidence="1">
    <location>
        <begin position="129"/>
        <end position="161"/>
    </location>
</feature>
<accession>A0A6A4VJF7</accession>
<feature type="compositionally biased region" description="Low complexity" evidence="1">
    <location>
        <begin position="50"/>
        <end position="61"/>
    </location>
</feature>
<feature type="region of interest" description="Disordered" evidence="1">
    <location>
        <begin position="289"/>
        <end position="324"/>
    </location>
</feature>
<feature type="region of interest" description="Disordered" evidence="1">
    <location>
        <begin position="490"/>
        <end position="513"/>
    </location>
</feature>
<feature type="region of interest" description="Disordered" evidence="1">
    <location>
        <begin position="109"/>
        <end position="235"/>
    </location>
</feature>
<feature type="region of interest" description="Disordered" evidence="1">
    <location>
        <begin position="1"/>
        <end position="27"/>
    </location>
</feature>
<dbReference type="OrthoDB" id="5586at2759"/>
<dbReference type="AlphaFoldDB" id="A0A6A4VJF7"/>
<name>A0A6A4VJF7_AMPAM</name>
<feature type="compositionally biased region" description="Polar residues" evidence="1">
    <location>
        <begin position="109"/>
        <end position="121"/>
    </location>
</feature>
<reference evidence="2 3" key="1">
    <citation type="submission" date="2019-07" db="EMBL/GenBank/DDBJ databases">
        <title>Draft genome assembly of a fouling barnacle, Amphibalanus amphitrite (Darwin, 1854): The first reference genome for Thecostraca.</title>
        <authorList>
            <person name="Kim W."/>
        </authorList>
    </citation>
    <scope>NUCLEOTIDE SEQUENCE [LARGE SCALE GENOMIC DNA]</scope>
    <source>
        <strain evidence="2">SNU_AA5</strain>
        <tissue evidence="2">Soma without cirri and trophi</tissue>
    </source>
</reference>
<feature type="compositionally biased region" description="Low complexity" evidence="1">
    <location>
        <begin position="226"/>
        <end position="235"/>
    </location>
</feature>
<comment type="caution">
    <text evidence="2">The sequence shown here is derived from an EMBL/GenBank/DDBJ whole genome shotgun (WGS) entry which is preliminary data.</text>
</comment>
<sequence length="513" mass="54996">MSVNNVIDPSDLFRELSGGGGGEGVSPAEVNRLADQLTATTDNIRTLISRQQAQRAQAARQLDTPPPSSAAGDELEDIAKQIADHAETLYQTWKARGLAPADVLKSHNTTSLNSEAAQTLSRHLREGGSRASTPSCRTPTPSPAGRAAAAPSSQPSPSSEQRAYRGAKTAPNLLNSRLQVSTNGERRVLEAGDEPDSSTATWPLKARARPADQPRTALPEQTAGPAASSAAAAAAEAERAADAALAEVRQQEEQLRSALQSGSLIAPRRDLSPRPDGLAMSTVDYAKLRFQDPQQRSRAAQRLEDSRSMARGAGATGAQVTEARSRYDNGQINISDSQWRAEWLPGRYAVDPDSGVLMPPESWRRKRALQKAAAAAGDAPRTVSPLPHPQLTEEQKAHIRERTLSPTPYNAAGVAIRPFLTQGSVAERVSIFEKCPAELRQRAASTELQDKMRQPAIAAWRAQNEVKDKAQPGWVGPPRELHPGHHERCVDRSRVGESPAGRLAGLRNGGPMA</sequence>
<dbReference type="Proteomes" id="UP000440578">
    <property type="component" value="Unassembled WGS sequence"/>
</dbReference>
<evidence type="ECO:0000256" key="1">
    <source>
        <dbReference type="SAM" id="MobiDB-lite"/>
    </source>
</evidence>
<keyword evidence="3" id="KW-1185">Reference proteome</keyword>
<proteinExistence type="predicted"/>
<dbReference type="EMBL" id="VIIS01002025">
    <property type="protein sequence ID" value="KAF0289571.1"/>
    <property type="molecule type" value="Genomic_DNA"/>
</dbReference>
<feature type="region of interest" description="Disordered" evidence="1">
    <location>
        <begin position="50"/>
        <end position="72"/>
    </location>
</feature>
<protein>
    <submittedName>
        <fullName evidence="2">Uncharacterized protein</fullName>
    </submittedName>
</protein>
<evidence type="ECO:0000313" key="2">
    <source>
        <dbReference type="EMBL" id="KAF0289571.1"/>
    </source>
</evidence>
<organism evidence="2 3">
    <name type="scientific">Amphibalanus amphitrite</name>
    <name type="common">Striped barnacle</name>
    <name type="synonym">Balanus amphitrite</name>
    <dbReference type="NCBI Taxonomy" id="1232801"/>
    <lineage>
        <taxon>Eukaryota</taxon>
        <taxon>Metazoa</taxon>
        <taxon>Ecdysozoa</taxon>
        <taxon>Arthropoda</taxon>
        <taxon>Crustacea</taxon>
        <taxon>Multicrustacea</taxon>
        <taxon>Cirripedia</taxon>
        <taxon>Thoracica</taxon>
        <taxon>Thoracicalcarea</taxon>
        <taxon>Balanomorpha</taxon>
        <taxon>Balanoidea</taxon>
        <taxon>Balanidae</taxon>
        <taxon>Amphibalaninae</taxon>
        <taxon>Amphibalanus</taxon>
    </lineage>
</organism>
<gene>
    <name evidence="2" type="ORF">FJT64_012217</name>
</gene>
<evidence type="ECO:0000313" key="3">
    <source>
        <dbReference type="Proteomes" id="UP000440578"/>
    </source>
</evidence>
<feature type="compositionally biased region" description="Polar residues" evidence="1">
    <location>
        <begin position="172"/>
        <end position="183"/>
    </location>
</feature>